<comment type="caution">
    <text evidence="1">The sequence shown here is derived from an EMBL/GenBank/DDBJ whole genome shotgun (WGS) entry which is preliminary data.</text>
</comment>
<dbReference type="Proteomes" id="UP001163321">
    <property type="component" value="Chromosome 1"/>
</dbReference>
<dbReference type="EMBL" id="CM047580">
    <property type="protein sequence ID" value="KAI9921189.1"/>
    <property type="molecule type" value="Genomic_DNA"/>
</dbReference>
<evidence type="ECO:0000313" key="1">
    <source>
        <dbReference type="EMBL" id="KAI9921189.1"/>
    </source>
</evidence>
<protein>
    <submittedName>
        <fullName evidence="1">Uncharacterized protein</fullName>
    </submittedName>
</protein>
<evidence type="ECO:0000313" key="2">
    <source>
        <dbReference type="Proteomes" id="UP001163321"/>
    </source>
</evidence>
<reference evidence="1 2" key="1">
    <citation type="journal article" date="2022" name="bioRxiv">
        <title>The genome of the oomycete Peronosclerospora sorghi, a cosmopolitan pathogen of maize and sorghum, is inflated with dispersed pseudogenes.</title>
        <authorList>
            <person name="Fletcher K."/>
            <person name="Martin F."/>
            <person name="Isakeit T."/>
            <person name="Cavanaugh K."/>
            <person name="Magill C."/>
            <person name="Michelmore R."/>
        </authorList>
    </citation>
    <scope>NUCLEOTIDE SEQUENCE [LARGE SCALE GENOMIC DNA]</scope>
    <source>
        <strain evidence="1">P6</strain>
    </source>
</reference>
<proteinExistence type="predicted"/>
<accession>A0ACC0WQN5</accession>
<name>A0ACC0WQN5_9STRA</name>
<organism evidence="1 2">
    <name type="scientific">Peronosclerospora sorghi</name>
    <dbReference type="NCBI Taxonomy" id="230839"/>
    <lineage>
        <taxon>Eukaryota</taxon>
        <taxon>Sar</taxon>
        <taxon>Stramenopiles</taxon>
        <taxon>Oomycota</taxon>
        <taxon>Peronosporomycetes</taxon>
        <taxon>Peronosporales</taxon>
        <taxon>Peronosporaceae</taxon>
        <taxon>Peronosclerospora</taxon>
    </lineage>
</organism>
<gene>
    <name evidence="1" type="ORF">PsorP6_000671</name>
</gene>
<keyword evidence="2" id="KW-1185">Reference proteome</keyword>
<sequence>MQMDGSDKHIEETPEDEGAVFEETEIAKIVRSDKGSISEPDKHIEETPEDEGAYLCALIFRRV</sequence>